<evidence type="ECO:0000313" key="3">
    <source>
        <dbReference type="EMBL" id="MEU0156958.1"/>
    </source>
</evidence>
<dbReference type="RefSeq" id="WP_355668430.1">
    <property type="nucleotide sequence ID" value="NZ_JBEXRX010000268.1"/>
</dbReference>
<organism evidence="3 4">
    <name type="scientific">Micromonospora fulviviridis</name>
    <dbReference type="NCBI Taxonomy" id="47860"/>
    <lineage>
        <taxon>Bacteria</taxon>
        <taxon>Bacillati</taxon>
        <taxon>Actinomycetota</taxon>
        <taxon>Actinomycetes</taxon>
        <taxon>Micromonosporales</taxon>
        <taxon>Micromonosporaceae</taxon>
        <taxon>Micromonospora</taxon>
    </lineage>
</organism>
<dbReference type="Proteomes" id="UP001550348">
    <property type="component" value="Unassembled WGS sequence"/>
</dbReference>
<accession>A0ABV2VW00</accession>
<dbReference type="InterPro" id="IPR012341">
    <property type="entry name" value="6hp_glycosidase-like_sf"/>
</dbReference>
<sequence>MVSTMNGNTFVVSDGSGDVQASPSHPVGLFSFDTRFLSRWVLTIDGQRLNPLSKDDLEHFETKFFLVPGEVSPYLDPDVSVIRARCLSEDFTERLTIINHSHQPRTLSLRLDVASDFADLFEVKDAQPKSGQITAVVDRRGIRLRYTRRAFHREAYVSCSDVQQVDETGFSFEVALESSGLWEVDFRVETLIHGAHGRDLRESLAPRRRRTRPADLRGELSQWLDRAPHLACDEDRLERMYWRSLTDLAALRYSPLSATDKLPCAGLPWFMTMFGRDSIFVSLQSLPYVPEIAAPTLRTLAQMQGTVLDDFRDEEPGKIMHELRYGESSGFEQQPHSPYYGSADATPLFVVLLDEYSRWTGDTEIVRELEPDARGALAWIDAWSDLQGNGYVSYQRRNTVNGLENQCWKDSPDSVSYRDGSMPGVPRATCELQGYAFDAKKRGARLAREVWGDADYASRLEREAADLKARFNRDFWVEEREHFALALDADGRQVDALSSNMGHLLWSGIADDDKAARVARHLLSPELFSGWGVRTLGMREGRYNPVGYHVGAVWPFDNSIIAAGLARYGFRDEAARIAIGMIAASEFFAGRLPEAIAGYDRELTRYPVEYPTACSPQAWSSGACLLLITTMLGLEVHGDRLVTDPVLPEEITRVELTEVLGRWGRADAFARGRTAPRREPPRRRP</sequence>
<dbReference type="InterPro" id="IPR032856">
    <property type="entry name" value="GDE_N_bis"/>
</dbReference>
<keyword evidence="4" id="KW-1185">Reference proteome</keyword>
<dbReference type="InterPro" id="IPR054491">
    <property type="entry name" value="MGH1-like_GH"/>
</dbReference>
<protein>
    <submittedName>
        <fullName evidence="3">Glycogen debranching N-terminal domain-containing protein</fullName>
    </submittedName>
</protein>
<dbReference type="Pfam" id="PF22422">
    <property type="entry name" value="MGH1-like_GH"/>
    <property type="match status" value="1"/>
</dbReference>
<name>A0ABV2VW00_9ACTN</name>
<gene>
    <name evidence="3" type="ORF">ABZ071_34865</name>
</gene>
<dbReference type="Gene3D" id="1.50.10.10">
    <property type="match status" value="1"/>
</dbReference>
<feature type="domain" description="Putative glycogen debranching enzyme N-terminal" evidence="1">
    <location>
        <begin position="6"/>
        <end position="186"/>
    </location>
</feature>
<comment type="caution">
    <text evidence="3">The sequence shown here is derived from an EMBL/GenBank/DDBJ whole genome shotgun (WGS) entry which is preliminary data.</text>
</comment>
<dbReference type="EMBL" id="JBEXRX010000268">
    <property type="protein sequence ID" value="MEU0156958.1"/>
    <property type="molecule type" value="Genomic_DNA"/>
</dbReference>
<feature type="domain" description="Mannosylglycerate hydrolase MGH1-like glycoside hydrolase" evidence="2">
    <location>
        <begin position="277"/>
        <end position="583"/>
    </location>
</feature>
<evidence type="ECO:0000259" key="2">
    <source>
        <dbReference type="Pfam" id="PF22422"/>
    </source>
</evidence>
<dbReference type="Pfam" id="PF14742">
    <property type="entry name" value="GDE_N_bis"/>
    <property type="match status" value="1"/>
</dbReference>
<reference evidence="3 4" key="1">
    <citation type="submission" date="2024-06" db="EMBL/GenBank/DDBJ databases">
        <title>The Natural Products Discovery Center: Release of the First 8490 Sequenced Strains for Exploring Actinobacteria Biosynthetic Diversity.</title>
        <authorList>
            <person name="Kalkreuter E."/>
            <person name="Kautsar S.A."/>
            <person name="Yang D."/>
            <person name="Bader C.D."/>
            <person name="Teijaro C.N."/>
            <person name="Fluegel L."/>
            <person name="Davis C.M."/>
            <person name="Simpson J.R."/>
            <person name="Lauterbach L."/>
            <person name="Steele A.D."/>
            <person name="Gui C."/>
            <person name="Meng S."/>
            <person name="Li G."/>
            <person name="Viehrig K."/>
            <person name="Ye F."/>
            <person name="Su P."/>
            <person name="Kiefer A.F."/>
            <person name="Nichols A."/>
            <person name="Cepeda A.J."/>
            <person name="Yan W."/>
            <person name="Fan B."/>
            <person name="Jiang Y."/>
            <person name="Adhikari A."/>
            <person name="Zheng C.-J."/>
            <person name="Schuster L."/>
            <person name="Cowan T.M."/>
            <person name="Smanski M.J."/>
            <person name="Chevrette M.G."/>
            <person name="De Carvalho L.P.S."/>
            <person name="Shen B."/>
        </authorList>
    </citation>
    <scope>NUCLEOTIDE SEQUENCE [LARGE SCALE GENOMIC DNA]</scope>
    <source>
        <strain evidence="3 4">NPDC006286</strain>
    </source>
</reference>
<dbReference type="InterPro" id="IPR008928">
    <property type="entry name" value="6-hairpin_glycosidase_sf"/>
</dbReference>
<proteinExistence type="predicted"/>
<evidence type="ECO:0000259" key="1">
    <source>
        <dbReference type="Pfam" id="PF14742"/>
    </source>
</evidence>
<dbReference type="SUPFAM" id="SSF48208">
    <property type="entry name" value="Six-hairpin glycosidases"/>
    <property type="match status" value="1"/>
</dbReference>
<evidence type="ECO:0000313" key="4">
    <source>
        <dbReference type="Proteomes" id="UP001550348"/>
    </source>
</evidence>